<dbReference type="Proteomes" id="UP001059836">
    <property type="component" value="Chromosome"/>
</dbReference>
<dbReference type="Gene3D" id="1.10.10.10">
    <property type="entry name" value="Winged helix-like DNA-binding domain superfamily/Winged helix DNA-binding domain"/>
    <property type="match status" value="1"/>
</dbReference>
<dbReference type="RefSeq" id="WP_213247269.1">
    <property type="nucleotide sequence ID" value="NZ_CP045806.1"/>
</dbReference>
<evidence type="ECO:0000313" key="2">
    <source>
        <dbReference type="EMBL" id="QHN34305.1"/>
    </source>
</evidence>
<dbReference type="EMBL" id="CP045809">
    <property type="protein sequence ID" value="QHN34305.1"/>
    <property type="molecule type" value="Genomic_DNA"/>
</dbReference>
<dbReference type="InterPro" id="IPR036388">
    <property type="entry name" value="WH-like_DNA-bd_sf"/>
</dbReference>
<keyword evidence="2" id="KW-0238">DNA-binding</keyword>
<gene>
    <name evidence="2" type="ORF">GII31_04705</name>
</gene>
<feature type="domain" description="HTH luxR-type" evidence="1">
    <location>
        <begin position="123"/>
        <end position="160"/>
    </location>
</feature>
<organism evidence="2 3">
    <name type="scientific">Gordonia pseudamarae</name>
    <dbReference type="NCBI Taxonomy" id="2831662"/>
    <lineage>
        <taxon>Bacteria</taxon>
        <taxon>Bacillati</taxon>
        <taxon>Actinomycetota</taxon>
        <taxon>Actinomycetes</taxon>
        <taxon>Mycobacteriales</taxon>
        <taxon>Gordoniaceae</taxon>
        <taxon>Gordonia</taxon>
    </lineage>
</organism>
<dbReference type="InterPro" id="IPR000792">
    <property type="entry name" value="Tscrpt_reg_LuxR_C"/>
</dbReference>
<dbReference type="GO" id="GO:0003677">
    <property type="term" value="F:DNA binding"/>
    <property type="evidence" value="ECO:0007669"/>
    <property type="project" value="UniProtKB-KW"/>
</dbReference>
<accession>A0ABX6IEQ7</accession>
<evidence type="ECO:0000313" key="3">
    <source>
        <dbReference type="Proteomes" id="UP001059836"/>
    </source>
</evidence>
<reference evidence="2" key="1">
    <citation type="journal article" date="2021" name="Nat. Microbiol.">
        <title>Cocultivation of an ultrasmall environmental parasitic bacterium with lytic ability against bacteria associated with wastewater foams.</title>
        <authorList>
            <person name="Batinovic S."/>
            <person name="Rose J.J.A."/>
            <person name="Ratcliffe J."/>
            <person name="Seviour R.J."/>
            <person name="Petrovski S."/>
        </authorList>
    </citation>
    <scope>NUCLEOTIDE SEQUENCE</scope>
    <source>
        <strain evidence="2">CON9</strain>
    </source>
</reference>
<evidence type="ECO:0000259" key="1">
    <source>
        <dbReference type="Pfam" id="PF00196"/>
    </source>
</evidence>
<dbReference type="InterPro" id="IPR016032">
    <property type="entry name" value="Sig_transdc_resp-reg_C-effctor"/>
</dbReference>
<dbReference type="Pfam" id="PF00196">
    <property type="entry name" value="GerE"/>
    <property type="match status" value="1"/>
</dbReference>
<protein>
    <submittedName>
        <fullName evidence="2">DNA-binding response regulator</fullName>
    </submittedName>
</protein>
<dbReference type="SUPFAM" id="SSF46894">
    <property type="entry name" value="C-terminal effector domain of the bipartite response regulators"/>
    <property type="match status" value="1"/>
</dbReference>
<sequence>MTSTDTRVHALPVSCDVVVVEQHDFADVALVALIESFGHRVVAAESGAALFPHCRVVVVRAAAQLVSARRLAPAAALVGIGIDGPADADVTYLPDTADSADLLREVLAIHCTAPGQTTDRVHLGRREREVMTTYALGATIYQTARRHAISESTVRSHFRRAAGRYTQAGRTVNNKSQLLIELMADGWIEQPAADSTAS</sequence>
<proteinExistence type="predicted"/>
<name>A0ABX6IEQ7_9ACTN</name>
<keyword evidence="3" id="KW-1185">Reference proteome</keyword>